<sequence>MNKKVIWSFLISVLLGQCNLLYAQNIVAKTNILYDMTSTINLGMEFGLGPKWTLDLSGNYNPWTFSDNHKIKHWMVQPEVRYWTCQRYRGHFIGLHTHYAFYNLSGTLPWGIKTNFIKNNRYQGWLAGTGVSYGYQWILSNRWNLEVTVGLGYAYAKYDKYPCYRCSEKINSGNKHFVGPTKVGLSLIYVIK</sequence>
<dbReference type="InterPro" id="IPR036709">
    <property type="entry name" value="Autotransporte_beta_dom_sf"/>
</dbReference>
<dbReference type="SUPFAM" id="SSF103515">
    <property type="entry name" value="Autotransporter"/>
    <property type="match status" value="1"/>
</dbReference>
<dbReference type="GeneID" id="60366780"/>
<gene>
    <name evidence="1" type="ORF">BF9343_1890</name>
</gene>
<dbReference type="Pfam" id="PF12099">
    <property type="entry name" value="DUF3575"/>
    <property type="match status" value="1"/>
</dbReference>
<dbReference type="RefSeq" id="WP_005786983.1">
    <property type="nucleotide sequence ID" value="NC_003228.3"/>
</dbReference>
<evidence type="ECO:0000313" key="2">
    <source>
        <dbReference type="Proteomes" id="UP000006731"/>
    </source>
</evidence>
<dbReference type="EMBL" id="CR626927">
    <property type="protein sequence ID" value="CAH07671.1"/>
    <property type="molecule type" value="Genomic_DNA"/>
</dbReference>
<evidence type="ECO:0000313" key="1">
    <source>
        <dbReference type="EMBL" id="CAH07671.1"/>
    </source>
</evidence>
<organism evidence="1 2">
    <name type="scientific">Bacteroides fragilis (strain ATCC 25285 / DSM 2151 / CCUG 4856 / JCM 11019 / LMG 10263 / NCTC 9343 / Onslow / VPI 2553 / EN-2)</name>
    <dbReference type="NCBI Taxonomy" id="272559"/>
    <lineage>
        <taxon>Bacteria</taxon>
        <taxon>Pseudomonadati</taxon>
        <taxon>Bacteroidota</taxon>
        <taxon>Bacteroidia</taxon>
        <taxon>Bacteroidales</taxon>
        <taxon>Bacteroidaceae</taxon>
        <taxon>Bacteroides</taxon>
    </lineage>
</organism>
<keyword evidence="2" id="KW-1185">Reference proteome</keyword>
<dbReference type="HOGENOM" id="CLU_085002_2_0_10"/>
<dbReference type="KEGG" id="bfs:BF9343_1890"/>
<reference evidence="1 2" key="1">
    <citation type="journal article" date="2005" name="Science">
        <title>Extensive DNA inversions in the B. fragilis genome control variable gene expression.</title>
        <authorList>
            <person name="Cerdeno-Tarraga A.M."/>
            <person name="Patrick S."/>
            <person name="Crosmann L."/>
            <person name="Blakely G."/>
            <person name="Abratt V."/>
            <person name="Lennard N."/>
            <person name="Duerden B."/>
            <person name="Poxton I."/>
            <person name="Harris B."/>
            <person name="Quail M.A."/>
            <person name="Barron A."/>
            <person name="Clarck L."/>
            <person name="Corton C."/>
            <person name="Doggett J."/>
            <person name="Holden M.T.G."/>
            <person name="Larke N."/>
            <person name="Line A."/>
            <person name="Lord A."/>
            <person name="Norbertczak H."/>
            <person name="Ormond D."/>
            <person name="Price C."/>
            <person name="Rabbinowitsch E."/>
            <person name="Woodward J."/>
            <person name="Barrel B.G."/>
            <person name="Parkhill J."/>
        </authorList>
    </citation>
    <scope>NUCLEOTIDE SEQUENCE [LARGE SCALE GENOMIC DNA]</scope>
    <source>
        <strain evidence="2">ATCC 25285 / DSM 2151 / CCUG 4856 / JCM 11019 / LMG 10263 / NCTC 9343 / Onslow / VPI 2553 / EN-2</strain>
    </source>
</reference>
<proteinExistence type="predicted"/>
<accession>Q5LDY4</accession>
<dbReference type="DNASU" id="3285721"/>
<dbReference type="InterPro" id="IPR021958">
    <property type="entry name" value="DUF3575"/>
</dbReference>
<dbReference type="AlphaFoldDB" id="A0A380YY73"/>
<name>A0A380YY73_BACFN</name>
<dbReference type="Proteomes" id="UP000006731">
    <property type="component" value="Chromosome"/>
</dbReference>
<accession>A0A380YY73</accession>
<protein>
    <submittedName>
        <fullName evidence="1">Uncharacterized protein</fullName>
    </submittedName>
</protein>